<dbReference type="InterPro" id="IPR011074">
    <property type="entry name" value="CRAL/TRIO_N_dom"/>
</dbReference>
<dbReference type="Gene3D" id="3.40.525.10">
    <property type="entry name" value="CRAL-TRIO lipid binding domain"/>
    <property type="match status" value="1"/>
</dbReference>
<dbReference type="Pfam" id="PF03765">
    <property type="entry name" value="CRAL_TRIO_N"/>
    <property type="match status" value="1"/>
</dbReference>
<dbReference type="InterPro" id="IPR051064">
    <property type="entry name" value="SEC14/CRAL-TRIO_domain"/>
</dbReference>
<feature type="domain" description="CRAL/TRIO N-terminal" evidence="1">
    <location>
        <begin position="33"/>
        <end position="58"/>
    </location>
</feature>
<dbReference type="PANTHER" id="PTHR23324:SF83">
    <property type="entry name" value="SEC14-LIKE PROTEIN 2"/>
    <property type="match status" value="1"/>
</dbReference>
<dbReference type="GO" id="GO:0005737">
    <property type="term" value="C:cytoplasm"/>
    <property type="evidence" value="ECO:0007669"/>
    <property type="project" value="TreeGrafter"/>
</dbReference>
<evidence type="ECO:0000259" key="1">
    <source>
        <dbReference type="SMART" id="SM01100"/>
    </source>
</evidence>
<dbReference type="PANTHER" id="PTHR23324">
    <property type="entry name" value="SEC14 RELATED PROTEIN"/>
    <property type="match status" value="1"/>
</dbReference>
<name>A0AAV6TR83_9ARAC</name>
<dbReference type="InterPro" id="IPR036865">
    <property type="entry name" value="CRAL-TRIO_dom_sf"/>
</dbReference>
<dbReference type="SUPFAM" id="SSF46938">
    <property type="entry name" value="CRAL/TRIO N-terminal domain"/>
    <property type="match status" value="1"/>
</dbReference>
<protein>
    <recommendedName>
        <fullName evidence="1">CRAL/TRIO N-terminal domain-containing protein</fullName>
    </recommendedName>
</protein>
<dbReference type="AlphaFoldDB" id="A0AAV6TR83"/>
<dbReference type="SMART" id="SM01100">
    <property type="entry name" value="CRAL_TRIO_N"/>
    <property type="match status" value="1"/>
</dbReference>
<evidence type="ECO:0000313" key="2">
    <source>
        <dbReference type="EMBL" id="KAG8174246.1"/>
    </source>
</evidence>
<evidence type="ECO:0000313" key="3">
    <source>
        <dbReference type="Proteomes" id="UP000827092"/>
    </source>
</evidence>
<dbReference type="SUPFAM" id="SSF52087">
    <property type="entry name" value="CRAL/TRIO domain"/>
    <property type="match status" value="1"/>
</dbReference>
<organism evidence="2 3">
    <name type="scientific">Oedothorax gibbosus</name>
    <dbReference type="NCBI Taxonomy" id="931172"/>
    <lineage>
        <taxon>Eukaryota</taxon>
        <taxon>Metazoa</taxon>
        <taxon>Ecdysozoa</taxon>
        <taxon>Arthropoda</taxon>
        <taxon>Chelicerata</taxon>
        <taxon>Arachnida</taxon>
        <taxon>Araneae</taxon>
        <taxon>Araneomorphae</taxon>
        <taxon>Entelegynae</taxon>
        <taxon>Araneoidea</taxon>
        <taxon>Linyphiidae</taxon>
        <taxon>Erigoninae</taxon>
        <taxon>Oedothorax</taxon>
    </lineage>
</organism>
<proteinExistence type="predicted"/>
<accession>A0AAV6TR83</accession>
<keyword evidence="3" id="KW-1185">Reference proteome</keyword>
<dbReference type="EMBL" id="JAFNEN010001274">
    <property type="protein sequence ID" value="KAG8174246.1"/>
    <property type="molecule type" value="Genomic_DNA"/>
</dbReference>
<reference evidence="2 3" key="1">
    <citation type="journal article" date="2022" name="Nat. Ecol. Evol.">
        <title>A masculinizing supergene underlies an exaggerated male reproductive morph in a spider.</title>
        <authorList>
            <person name="Hendrickx F."/>
            <person name="De Corte Z."/>
            <person name="Sonet G."/>
            <person name="Van Belleghem S.M."/>
            <person name="Kostlbacher S."/>
            <person name="Vangestel C."/>
        </authorList>
    </citation>
    <scope>NUCLEOTIDE SEQUENCE [LARGE SCALE GENOMIC DNA]</scope>
    <source>
        <strain evidence="2">W744_W776</strain>
    </source>
</reference>
<dbReference type="Proteomes" id="UP000827092">
    <property type="component" value="Unassembled WGS sequence"/>
</dbReference>
<dbReference type="InterPro" id="IPR036273">
    <property type="entry name" value="CRAL/TRIO_N_dom_sf"/>
</dbReference>
<gene>
    <name evidence="2" type="ORF">JTE90_009995</name>
</gene>
<sequence length="174" mass="20740">MHCSDSMTEEETLAVEEFRKLTIKDCTPMMLEDDSLFYRFMKARDFNLKNALEMFQNHLMYRKEYQIDTILTDYKLPEVMEKYGTVTLLGYDKVDDSVKYLDIGRCDARGFIHSAKKIDLIKYNFQLHERDIIAHRERSKKVRDYEIRVNHEIHTILSIISLNDIGDGEDYIYC</sequence>
<comment type="caution">
    <text evidence="2">The sequence shown here is derived from an EMBL/GenBank/DDBJ whole genome shotgun (WGS) entry which is preliminary data.</text>
</comment>